<gene>
    <name evidence="3" type="ORF">IMW75_24705</name>
</gene>
<dbReference type="EMBL" id="JADEVO010000053">
    <property type="protein sequence ID" value="MBN3968459.1"/>
    <property type="molecule type" value="Genomic_DNA"/>
</dbReference>
<evidence type="ECO:0000256" key="2">
    <source>
        <dbReference type="SAM" id="MobiDB-lite"/>
    </source>
</evidence>
<accession>A0ABS3ANU8</accession>
<feature type="compositionally biased region" description="Low complexity" evidence="2">
    <location>
        <begin position="28"/>
        <end position="52"/>
    </location>
</feature>
<keyword evidence="4" id="KW-1185">Reference proteome</keyword>
<feature type="region of interest" description="Disordered" evidence="2">
    <location>
        <begin position="13"/>
        <end position="55"/>
    </location>
</feature>
<feature type="compositionally biased region" description="Polar residues" evidence="2">
    <location>
        <begin position="15"/>
        <end position="27"/>
    </location>
</feature>
<proteinExistence type="predicted"/>
<name>A0ABS3ANU8_9PSED</name>
<evidence type="ECO:0000256" key="1">
    <source>
        <dbReference type="SAM" id="Coils"/>
    </source>
</evidence>
<evidence type="ECO:0000313" key="4">
    <source>
        <dbReference type="Proteomes" id="UP000772591"/>
    </source>
</evidence>
<sequence length="197" mass="20955">MNGLQVFAISDWPLPSNSGNVSSPLATQVQSVSNSAASSGPQASRAGGSARPARSRVRELLGPLIGESRYRYIGKSLLHRSGFDTKAIGRSRPGDSTQKNAQIKIALLEEKLDKRKSDLRQAVNNAACDNGKRKGEILDVNAERLSQAQALKDELGDPLSAQLGLNGLINQYESFSVGITNRSSRTPGTSTPAVTPK</sequence>
<dbReference type="RefSeq" id="WP_205894022.1">
    <property type="nucleotide sequence ID" value="NZ_JADEVO010000053.1"/>
</dbReference>
<protein>
    <submittedName>
        <fullName evidence="3">Uncharacterized protein</fullName>
    </submittedName>
</protein>
<dbReference type="Proteomes" id="UP000772591">
    <property type="component" value="Unassembled WGS sequence"/>
</dbReference>
<evidence type="ECO:0000313" key="3">
    <source>
        <dbReference type="EMBL" id="MBN3968459.1"/>
    </source>
</evidence>
<reference evidence="3 4" key="1">
    <citation type="journal article" date="2021" name="Int. J. Syst. Evol. Microbiol.">
        <title>Pseudomonas piscium sp. nov., Pseudomonas pisciculturae sp. nov., Pseudomonas mucoides sp. nov. and Pseudomonas neuropathica sp. nov. isolated from rainbow trout.</title>
        <authorList>
            <person name="Duman M."/>
            <person name="Mulet M."/>
            <person name="Altun S."/>
            <person name="Saticioglu I.B."/>
            <person name="Gomila M."/>
            <person name="Lalucat J."/>
            <person name="Garcia-Valdes E."/>
        </authorList>
    </citation>
    <scope>NUCLEOTIDE SEQUENCE [LARGE SCALE GENOMIC DNA]</scope>
    <source>
        <strain evidence="3 4">LMG 28632</strain>
    </source>
</reference>
<comment type="caution">
    <text evidence="3">The sequence shown here is derived from an EMBL/GenBank/DDBJ whole genome shotgun (WGS) entry which is preliminary data.</text>
</comment>
<feature type="coiled-coil region" evidence="1">
    <location>
        <begin position="98"/>
        <end position="125"/>
    </location>
</feature>
<organism evidence="3 4">
    <name type="scientific">Pseudomonas gregormendelii</name>
    <dbReference type="NCBI Taxonomy" id="1628277"/>
    <lineage>
        <taxon>Bacteria</taxon>
        <taxon>Pseudomonadati</taxon>
        <taxon>Pseudomonadota</taxon>
        <taxon>Gammaproteobacteria</taxon>
        <taxon>Pseudomonadales</taxon>
        <taxon>Pseudomonadaceae</taxon>
        <taxon>Pseudomonas</taxon>
    </lineage>
</organism>
<keyword evidence="1" id="KW-0175">Coiled coil</keyword>